<dbReference type="AlphaFoldDB" id="A0AAN9XW21"/>
<protein>
    <submittedName>
        <fullName evidence="1">Uncharacterized protein</fullName>
    </submittedName>
</protein>
<dbReference type="Proteomes" id="UP001386955">
    <property type="component" value="Unassembled WGS sequence"/>
</dbReference>
<evidence type="ECO:0000313" key="1">
    <source>
        <dbReference type="EMBL" id="KAK7412126.1"/>
    </source>
</evidence>
<keyword evidence="2" id="KW-1185">Reference proteome</keyword>
<accession>A0AAN9XW21</accession>
<organism evidence="1 2">
    <name type="scientific">Psophocarpus tetragonolobus</name>
    <name type="common">Winged bean</name>
    <name type="synonym">Dolichos tetragonolobus</name>
    <dbReference type="NCBI Taxonomy" id="3891"/>
    <lineage>
        <taxon>Eukaryota</taxon>
        <taxon>Viridiplantae</taxon>
        <taxon>Streptophyta</taxon>
        <taxon>Embryophyta</taxon>
        <taxon>Tracheophyta</taxon>
        <taxon>Spermatophyta</taxon>
        <taxon>Magnoliopsida</taxon>
        <taxon>eudicotyledons</taxon>
        <taxon>Gunneridae</taxon>
        <taxon>Pentapetalae</taxon>
        <taxon>rosids</taxon>
        <taxon>fabids</taxon>
        <taxon>Fabales</taxon>
        <taxon>Fabaceae</taxon>
        <taxon>Papilionoideae</taxon>
        <taxon>50 kb inversion clade</taxon>
        <taxon>NPAAA clade</taxon>
        <taxon>indigoferoid/millettioid clade</taxon>
        <taxon>Phaseoleae</taxon>
        <taxon>Psophocarpus</taxon>
    </lineage>
</organism>
<dbReference type="EMBL" id="JAYMYS010000001">
    <property type="protein sequence ID" value="KAK7412126.1"/>
    <property type="molecule type" value="Genomic_DNA"/>
</dbReference>
<reference evidence="1 2" key="1">
    <citation type="submission" date="2024-01" db="EMBL/GenBank/DDBJ databases">
        <title>The genomes of 5 underutilized Papilionoideae crops provide insights into root nodulation and disease resistanc.</title>
        <authorList>
            <person name="Jiang F."/>
        </authorList>
    </citation>
    <scope>NUCLEOTIDE SEQUENCE [LARGE SCALE GENOMIC DNA]</scope>
    <source>
        <strain evidence="1">DUOXIRENSHENG_FW03</strain>
        <tissue evidence="1">Leaves</tissue>
    </source>
</reference>
<sequence>MSTRHNIGACSLELFSLSVLISTGNENRSVATLHKAVMEIHPKPRTKQKSTFGKQRQLVPITCKKAGSRVLSRYGNWQQVPIQITPPPNPFSQRLFTFFSFGHHYLHCTPLATIENTTLSFKELMKIMETP</sequence>
<comment type="caution">
    <text evidence="1">The sequence shown here is derived from an EMBL/GenBank/DDBJ whole genome shotgun (WGS) entry which is preliminary data.</text>
</comment>
<name>A0AAN9XW21_PSOTE</name>
<proteinExistence type="predicted"/>
<evidence type="ECO:0000313" key="2">
    <source>
        <dbReference type="Proteomes" id="UP001386955"/>
    </source>
</evidence>
<gene>
    <name evidence="1" type="ORF">VNO78_03574</name>
</gene>